<accession>A0A1G6NFN6</accession>
<evidence type="ECO:0000259" key="1">
    <source>
        <dbReference type="Pfam" id="PF00501"/>
    </source>
</evidence>
<dbReference type="Pfam" id="PF00501">
    <property type="entry name" value="AMP-binding"/>
    <property type="match status" value="1"/>
</dbReference>
<feature type="domain" description="AMP-dependent synthetase/ligase" evidence="1">
    <location>
        <begin position="74"/>
        <end position="289"/>
    </location>
</feature>
<gene>
    <name evidence="2" type="ORF">SAMN04487894_103244</name>
</gene>
<dbReference type="Proteomes" id="UP000198757">
    <property type="component" value="Unassembled WGS sequence"/>
</dbReference>
<dbReference type="SUPFAM" id="SSF56801">
    <property type="entry name" value="Acetyl-CoA synthetase-like"/>
    <property type="match status" value="1"/>
</dbReference>
<dbReference type="Gene3D" id="3.40.50.12780">
    <property type="entry name" value="N-terminal domain of ligase-like"/>
    <property type="match status" value="1"/>
</dbReference>
<sequence>MNELPSLSFQPAQQIKAYQEKKLVNLVQYLKVNSPFYRRLFHENNIDPDAIRGIEDLARIPPTEKEHLQLYNKDFVCVPQHQIVEYMATSGTVGSPVTIALTENDLQRLAYNEYSSFACADGSASDIYQLMLTLDRQFMAGIAYYLGIRKLGAGQVRVGPGVPSLQWEVIERLKPNAIVAVPSFIVKLIQYAKENGIDLSRSSVKKAICIGENLRKEDLSLNVLGSRITEDWNIQLYSTYASTEMQTAFTECSAGKGGHQNPELVILELIDDNGRPVAAGEIGEVAITTLGVEGMPLLRYKTGDLCRAFHEPCSCGRHTTRLSPVIGRKKQMIKFKGTTLFAPALFEIIHKMDAIKEYVAEVYSNEIGTDEVLLYILPSNTSEETDGKIKTYLQARLRVMPHIRYLTRQEMQQLQFPEGARKPVKFIDKRGAANGGG</sequence>
<dbReference type="STRING" id="1285928.SAMN04487894_103244"/>
<protein>
    <submittedName>
        <fullName evidence="2">Phenylacetate-CoA ligase</fullName>
    </submittedName>
</protein>
<dbReference type="OrthoDB" id="580775at2"/>
<dbReference type="InterPro" id="IPR000873">
    <property type="entry name" value="AMP-dep_synth/lig_dom"/>
</dbReference>
<keyword evidence="3" id="KW-1185">Reference proteome</keyword>
<proteinExistence type="predicted"/>
<dbReference type="AlphaFoldDB" id="A0A1G6NFN6"/>
<evidence type="ECO:0000313" key="2">
    <source>
        <dbReference type="EMBL" id="SDC66097.1"/>
    </source>
</evidence>
<name>A0A1G6NFN6_NIADE</name>
<dbReference type="GO" id="GO:0016874">
    <property type="term" value="F:ligase activity"/>
    <property type="evidence" value="ECO:0007669"/>
    <property type="project" value="UniProtKB-KW"/>
</dbReference>
<dbReference type="PANTHER" id="PTHR43845:SF1">
    <property type="entry name" value="BLR5969 PROTEIN"/>
    <property type="match status" value="1"/>
</dbReference>
<evidence type="ECO:0000313" key="3">
    <source>
        <dbReference type="Proteomes" id="UP000198757"/>
    </source>
</evidence>
<dbReference type="EMBL" id="FMZO01000003">
    <property type="protein sequence ID" value="SDC66097.1"/>
    <property type="molecule type" value="Genomic_DNA"/>
</dbReference>
<dbReference type="RefSeq" id="WP_090389412.1">
    <property type="nucleotide sequence ID" value="NZ_FMZO01000003.1"/>
</dbReference>
<dbReference type="PANTHER" id="PTHR43845">
    <property type="entry name" value="BLR5969 PROTEIN"/>
    <property type="match status" value="1"/>
</dbReference>
<keyword evidence="2" id="KW-0436">Ligase</keyword>
<dbReference type="InterPro" id="IPR042099">
    <property type="entry name" value="ANL_N_sf"/>
</dbReference>
<reference evidence="3" key="1">
    <citation type="submission" date="2016-10" db="EMBL/GenBank/DDBJ databases">
        <authorList>
            <person name="Varghese N."/>
            <person name="Submissions S."/>
        </authorList>
    </citation>
    <scope>NUCLEOTIDE SEQUENCE [LARGE SCALE GENOMIC DNA]</scope>
    <source>
        <strain evidence="3">DSM 25811 / CCM 8410 / LMG 26954 / E90</strain>
    </source>
</reference>
<organism evidence="2 3">
    <name type="scientific">Niabella drilacis (strain DSM 25811 / CCM 8410 / CCUG 62505 / LMG 26954 / E90)</name>
    <dbReference type="NCBI Taxonomy" id="1285928"/>
    <lineage>
        <taxon>Bacteria</taxon>
        <taxon>Pseudomonadati</taxon>
        <taxon>Bacteroidota</taxon>
        <taxon>Chitinophagia</taxon>
        <taxon>Chitinophagales</taxon>
        <taxon>Chitinophagaceae</taxon>
        <taxon>Niabella</taxon>
    </lineage>
</organism>